<dbReference type="SUPFAM" id="SSF55729">
    <property type="entry name" value="Acyl-CoA N-acyltransferases (Nat)"/>
    <property type="match status" value="1"/>
</dbReference>
<dbReference type="InterPro" id="IPR000182">
    <property type="entry name" value="GNAT_dom"/>
</dbReference>
<name>A0A317DNG1_9ACTN</name>
<dbReference type="RefSeq" id="WP_109800765.1">
    <property type="nucleotide sequence ID" value="NZ_QGKS01000146.1"/>
</dbReference>
<protein>
    <submittedName>
        <fullName evidence="2">RimJ/RimL family protein N-acetyltransferase</fullName>
    </submittedName>
</protein>
<evidence type="ECO:0000313" key="3">
    <source>
        <dbReference type="Proteomes" id="UP000246050"/>
    </source>
</evidence>
<gene>
    <name evidence="2" type="ORF">DKT69_07045</name>
</gene>
<sequence length="180" mass="19934">MFAIALTPDAELRPLDPWRAEEFLANLDRCRKHIAPWVSPSFVATDPASARRVLQNYADRWARDGGGIWGIWLDGTLVGGVLFVSFDVTTGVCEAGCWLEPGAEGRGLATLAARRIIDWAIRERGIHRVEWHTNAANAPSIAVARRLGMRRDDTLRQVLPGPGGRIDLEIWSVLAPEWTA</sequence>
<dbReference type="CDD" id="cd04301">
    <property type="entry name" value="NAT_SF"/>
    <property type="match status" value="1"/>
</dbReference>
<dbReference type="PANTHER" id="PTHR43441">
    <property type="entry name" value="RIBOSOMAL-PROTEIN-SERINE ACETYLTRANSFERASE"/>
    <property type="match status" value="1"/>
</dbReference>
<dbReference type="GO" id="GO:1990189">
    <property type="term" value="F:protein N-terminal-serine acetyltransferase activity"/>
    <property type="evidence" value="ECO:0007669"/>
    <property type="project" value="TreeGrafter"/>
</dbReference>
<evidence type="ECO:0000259" key="1">
    <source>
        <dbReference type="PROSITE" id="PS51186"/>
    </source>
</evidence>
<dbReference type="PANTHER" id="PTHR43441:SF10">
    <property type="entry name" value="ACETYLTRANSFERASE"/>
    <property type="match status" value="1"/>
</dbReference>
<dbReference type="Gene3D" id="3.40.630.30">
    <property type="match status" value="1"/>
</dbReference>
<keyword evidence="2" id="KW-0808">Transferase</keyword>
<comment type="caution">
    <text evidence="2">The sequence shown here is derived from an EMBL/GenBank/DDBJ whole genome shotgun (WGS) entry which is preliminary data.</text>
</comment>
<evidence type="ECO:0000313" key="2">
    <source>
        <dbReference type="EMBL" id="PWR16168.1"/>
    </source>
</evidence>
<accession>A0A317DNG1</accession>
<dbReference type="Pfam" id="PF13302">
    <property type="entry name" value="Acetyltransf_3"/>
    <property type="match status" value="1"/>
</dbReference>
<dbReference type="AlphaFoldDB" id="A0A317DNG1"/>
<proteinExistence type="predicted"/>
<dbReference type="OrthoDB" id="5191051at2"/>
<dbReference type="FunFam" id="3.40.630.30:FF:000182">
    <property type="entry name" value="Putative acetyltransferase"/>
    <property type="match status" value="1"/>
</dbReference>
<feature type="domain" description="N-acetyltransferase" evidence="1">
    <location>
        <begin position="10"/>
        <end position="177"/>
    </location>
</feature>
<dbReference type="InterPro" id="IPR051908">
    <property type="entry name" value="Ribosomal_N-acetyltransferase"/>
</dbReference>
<dbReference type="GO" id="GO:0005737">
    <property type="term" value="C:cytoplasm"/>
    <property type="evidence" value="ECO:0007669"/>
    <property type="project" value="TreeGrafter"/>
</dbReference>
<organism evidence="2 3">
    <name type="scientific">Micromonospora sicca</name>
    <dbReference type="NCBI Taxonomy" id="2202420"/>
    <lineage>
        <taxon>Bacteria</taxon>
        <taxon>Bacillati</taxon>
        <taxon>Actinomycetota</taxon>
        <taxon>Actinomycetes</taxon>
        <taxon>Micromonosporales</taxon>
        <taxon>Micromonosporaceae</taxon>
        <taxon>Micromonospora</taxon>
    </lineage>
</organism>
<dbReference type="EMBL" id="QGKS01000146">
    <property type="protein sequence ID" value="PWR16168.1"/>
    <property type="molecule type" value="Genomic_DNA"/>
</dbReference>
<dbReference type="Proteomes" id="UP000246050">
    <property type="component" value="Unassembled WGS sequence"/>
</dbReference>
<reference evidence="2 3" key="1">
    <citation type="submission" date="2018-05" db="EMBL/GenBank/DDBJ databases">
        <title>Micromonosporas from Atacama Desert.</title>
        <authorList>
            <person name="Carro L."/>
            <person name="Golinska P."/>
            <person name="Klenk H.-P."/>
            <person name="Goodfellow M."/>
        </authorList>
    </citation>
    <scope>NUCLEOTIDE SEQUENCE [LARGE SCALE GENOMIC DNA]</scope>
    <source>
        <strain evidence="2 3">4G51</strain>
    </source>
</reference>
<dbReference type="GO" id="GO:0008999">
    <property type="term" value="F:protein-N-terminal-alanine acetyltransferase activity"/>
    <property type="evidence" value="ECO:0007669"/>
    <property type="project" value="TreeGrafter"/>
</dbReference>
<dbReference type="InterPro" id="IPR016181">
    <property type="entry name" value="Acyl_CoA_acyltransferase"/>
</dbReference>
<dbReference type="PROSITE" id="PS51186">
    <property type="entry name" value="GNAT"/>
    <property type="match status" value="1"/>
</dbReference>